<protein>
    <submittedName>
        <fullName evidence="7">Uncharacterized protein</fullName>
    </submittedName>
</protein>
<proteinExistence type="inferred from homology"/>
<dbReference type="InterPro" id="IPR043129">
    <property type="entry name" value="ATPase_NBD"/>
</dbReference>
<reference evidence="7 8" key="1">
    <citation type="journal article" date="2019" name="BMC Genomics">
        <title>Chromosome level assembly and comparative genome analysis confirm lager-brewing yeasts originated from a single hybridization.</title>
        <authorList>
            <person name="Salazar A.N."/>
            <person name="Gorter de Vries A.R."/>
            <person name="van den Broek M."/>
            <person name="Brouwers N."/>
            <person name="de la Torre Cortes P."/>
            <person name="Kuijpers N.G.A."/>
            <person name="Daran J.G."/>
            <person name="Abeel T."/>
        </authorList>
    </citation>
    <scope>NUCLEOTIDE SEQUENCE [LARGE SCALE GENOMIC DNA]</scope>
    <source>
        <strain evidence="7 8">CBS 1483</strain>
    </source>
</reference>
<evidence type="ECO:0000256" key="1">
    <source>
        <dbReference type="ARBA" id="ARBA00009156"/>
    </source>
</evidence>
<comment type="similarity">
    <text evidence="1">Belongs to the FGGY kinase family.</text>
</comment>
<evidence type="ECO:0000313" key="7">
    <source>
        <dbReference type="EMBL" id="QID78637.1"/>
    </source>
</evidence>
<organism evidence="7 8">
    <name type="scientific">Saccharomyces pastorianus</name>
    <name type="common">Lager yeast</name>
    <name type="synonym">Saccharomyces cerevisiae x Saccharomyces eubayanus</name>
    <dbReference type="NCBI Taxonomy" id="27292"/>
    <lineage>
        <taxon>Eukaryota</taxon>
        <taxon>Fungi</taxon>
        <taxon>Dikarya</taxon>
        <taxon>Ascomycota</taxon>
        <taxon>Saccharomycotina</taxon>
        <taxon>Saccharomycetes</taxon>
        <taxon>Saccharomycetales</taxon>
        <taxon>Saccharomycetaceae</taxon>
        <taxon>Saccharomyces</taxon>
    </lineage>
</organism>
<dbReference type="GO" id="GO:0019150">
    <property type="term" value="F:D-ribulokinase activity"/>
    <property type="evidence" value="ECO:0007669"/>
    <property type="project" value="TreeGrafter"/>
</dbReference>
<dbReference type="AlphaFoldDB" id="A0A6C1DPW7"/>
<sequence length="715" mass="79188">MKSRKRQNNMQDETREPAVLSSQETSISRISPQDPEAKFYVGVDVGTGSARACVIDQSGNMLSLAEKPIKREQLISNFITQSSREIWNAVCYCVRTVVEESGVDPERVRGIGFDATCSLVVVSATNFEEIAVGPDFTNNDQNIILWMDHRAMKETEEINSSGDKCLKYVGGQMSVEMEIPKIKWLKNNLEAGIFQDCKFFDLPDYLTFKATGKENRSFCSAVCKQGFLPVGVEGSDIGWSKEFLNSIGLSELTKNDFERLGGSLREKKNFLTAGECISPLDKKAACQLGLTEHCVVSSGIIDAYAGWVGTVAAKPESPVKGLAETENYKKDFNGAIGRLAAVAGTSTCHILLSKNPIFVHGVWGPYRDVLARGFWAAEGGQSCTGVLLDHLITTHPAFTELSHMANLAGVSKFEYLNKILETLVEKRKVRSVISLAKHLFFYGDYHGNRSPIADPNMRACIIGQSMDNSIEDLAVMYLSACEFISQQTRQIIEVMLKSGHEINAIFMSGGQCRNSLLMRLLADCTGLPIVIPRYVDAAVVFGSALLGAAASEDFDYTREKRTLKGQKSSQTKTERFNDSYSSIQKLSMEDRNSTNGFVSPHNLQLSTPSAPAKINNYSLPICTQQPLDKTSEESSKDASLTVGQESLGEGRYNGTSFLWKVMQELTGNARIVNPNEKTHPDRILLDTKYQIFLDMIETQRKYRRMVDKVEGSFSR</sequence>
<evidence type="ECO:0000313" key="8">
    <source>
        <dbReference type="Proteomes" id="UP000501346"/>
    </source>
</evidence>
<dbReference type="InterPro" id="IPR018485">
    <property type="entry name" value="FGGY_C"/>
</dbReference>
<dbReference type="EMBL" id="CP048985">
    <property type="protein sequence ID" value="QID78637.1"/>
    <property type="molecule type" value="Genomic_DNA"/>
</dbReference>
<name>A0A6C1DPW7_SACPS</name>
<dbReference type="GO" id="GO:0019321">
    <property type="term" value="P:pentose metabolic process"/>
    <property type="evidence" value="ECO:0007669"/>
    <property type="project" value="TreeGrafter"/>
</dbReference>
<dbReference type="Gene3D" id="1.20.58.2240">
    <property type="match status" value="1"/>
</dbReference>
<keyword evidence="2" id="KW-0808">Transferase</keyword>
<evidence type="ECO:0000259" key="5">
    <source>
        <dbReference type="Pfam" id="PF00370"/>
    </source>
</evidence>
<dbReference type="Pfam" id="PF02782">
    <property type="entry name" value="FGGY_C"/>
    <property type="match status" value="1"/>
</dbReference>
<dbReference type="CDD" id="cd07782">
    <property type="entry name" value="ASKHA_NBD_FGGY_D-RBK"/>
    <property type="match status" value="1"/>
</dbReference>
<dbReference type="GO" id="GO:0005737">
    <property type="term" value="C:cytoplasm"/>
    <property type="evidence" value="ECO:0007669"/>
    <property type="project" value="TreeGrafter"/>
</dbReference>
<dbReference type="SUPFAM" id="SSF53067">
    <property type="entry name" value="Actin-like ATPase domain"/>
    <property type="match status" value="2"/>
</dbReference>
<dbReference type="Gene3D" id="3.30.420.40">
    <property type="match status" value="1"/>
</dbReference>
<dbReference type="Pfam" id="PF00370">
    <property type="entry name" value="FGGY_N"/>
    <property type="match status" value="1"/>
</dbReference>
<dbReference type="PANTHER" id="PTHR43435:SF4">
    <property type="entry name" value="FGGY CARBOHYDRATE KINASE DOMAIN-CONTAINING PROTEIN"/>
    <property type="match status" value="1"/>
</dbReference>
<evidence type="ECO:0000256" key="2">
    <source>
        <dbReference type="ARBA" id="ARBA00022679"/>
    </source>
</evidence>
<dbReference type="InterPro" id="IPR006003">
    <property type="entry name" value="FGGY_RbtK-like"/>
</dbReference>
<feature type="domain" description="Carbohydrate kinase FGGY N-terminal" evidence="5">
    <location>
        <begin position="40"/>
        <end position="309"/>
    </location>
</feature>
<dbReference type="PANTHER" id="PTHR43435">
    <property type="entry name" value="RIBULOKINASE"/>
    <property type="match status" value="1"/>
</dbReference>
<gene>
    <name evidence="7" type="ORF">GRS66_000855</name>
</gene>
<evidence type="ECO:0000256" key="4">
    <source>
        <dbReference type="SAM" id="MobiDB-lite"/>
    </source>
</evidence>
<dbReference type="InterPro" id="IPR018484">
    <property type="entry name" value="FGGY_N"/>
</dbReference>
<dbReference type="OrthoDB" id="203824at2759"/>
<dbReference type="NCBIfam" id="TIGR01315">
    <property type="entry name" value="5C_CHO_kinase"/>
    <property type="match status" value="1"/>
</dbReference>
<evidence type="ECO:0000259" key="6">
    <source>
        <dbReference type="Pfam" id="PF02782"/>
    </source>
</evidence>
<dbReference type="Proteomes" id="UP000501346">
    <property type="component" value="Chromosome ScIV"/>
</dbReference>
<feature type="domain" description="Carbohydrate kinase FGGY C-terminal" evidence="6">
    <location>
        <begin position="339"/>
        <end position="550"/>
    </location>
</feature>
<evidence type="ECO:0000256" key="3">
    <source>
        <dbReference type="ARBA" id="ARBA00022777"/>
    </source>
</evidence>
<accession>A0A6C1DPW7</accession>
<keyword evidence="3" id="KW-0418">Kinase</keyword>
<feature type="region of interest" description="Disordered" evidence="4">
    <location>
        <begin position="1"/>
        <end position="27"/>
    </location>
</feature>
<keyword evidence="8" id="KW-1185">Reference proteome</keyword>